<keyword evidence="2" id="KW-1185">Reference proteome</keyword>
<reference evidence="1 2" key="1">
    <citation type="submission" date="2019-08" db="EMBL/GenBank/DDBJ databases">
        <title>In-depth cultivation of the pig gut microbiome towards novel bacterial diversity and tailored functional studies.</title>
        <authorList>
            <person name="Wylensek D."/>
            <person name="Hitch T.C.A."/>
            <person name="Clavel T."/>
        </authorList>
    </citation>
    <scope>NUCLEOTIDE SEQUENCE [LARGE SCALE GENOMIC DNA]</scope>
    <source>
        <strain evidence="1 2">BBE-744-WT-12</strain>
    </source>
</reference>
<dbReference type="AlphaFoldDB" id="A0A844G831"/>
<accession>A0A844G831</accession>
<sequence>MLVSKMVCRLAVAAWIAGPLLLHGESTRTIKEADITAASCSMAVRQIVGYSYKAPERHCGKWEEGLVGNRRQKPQPQKNEPEIRAVALGEENGYYVFFTLRSFLDPFYPSPIIQNMPTSVVNSTGKEEEVNYEKNTSAYNKEVINNSSNKIENHPYIRYSELQLVWYKDNGGGVQEIIQRWELVSAFDHAEPKDHTSWTGFKKKESYGSGVYERPHNNISVEKHFALQAVGGQDNRDKPSNTLKAYVKYYDDHDIALLYVKVPVDQTPIPTLGLKNPTIACDLALKRSERLFGFKFNLIGKETFQLIQDHRCPKQPIAGGSGFLMLAGLAMEPSTFTILLTVDKAIAIALGPVPNRTLAGVWDFYSTIDDKKMALIATEVGKQLLGTVVQQ</sequence>
<dbReference type="RefSeq" id="WP_154420702.1">
    <property type="nucleotide sequence ID" value="NZ_VUNS01000040.1"/>
</dbReference>
<organism evidence="1 2">
    <name type="scientific">Victivallis lenta</name>
    <dbReference type="NCBI Taxonomy" id="2606640"/>
    <lineage>
        <taxon>Bacteria</taxon>
        <taxon>Pseudomonadati</taxon>
        <taxon>Lentisphaerota</taxon>
        <taxon>Lentisphaeria</taxon>
        <taxon>Victivallales</taxon>
        <taxon>Victivallaceae</taxon>
        <taxon>Victivallis</taxon>
    </lineage>
</organism>
<dbReference type="Proteomes" id="UP000435649">
    <property type="component" value="Unassembled WGS sequence"/>
</dbReference>
<proteinExistence type="predicted"/>
<evidence type="ECO:0000313" key="2">
    <source>
        <dbReference type="Proteomes" id="UP000435649"/>
    </source>
</evidence>
<gene>
    <name evidence="1" type="ORF">FYJ85_21085</name>
</gene>
<comment type="caution">
    <text evidence="1">The sequence shown here is derived from an EMBL/GenBank/DDBJ whole genome shotgun (WGS) entry which is preliminary data.</text>
</comment>
<dbReference type="EMBL" id="VUNS01000040">
    <property type="protein sequence ID" value="MST99526.1"/>
    <property type="molecule type" value="Genomic_DNA"/>
</dbReference>
<protein>
    <submittedName>
        <fullName evidence="1">Uncharacterized protein</fullName>
    </submittedName>
</protein>
<name>A0A844G831_9BACT</name>
<evidence type="ECO:0000313" key="1">
    <source>
        <dbReference type="EMBL" id="MST99526.1"/>
    </source>
</evidence>